<evidence type="ECO:0000313" key="1">
    <source>
        <dbReference type="EMBL" id="KAK1138862.1"/>
    </source>
</evidence>
<gene>
    <name evidence="1" type="ORF">N8T08_001733</name>
</gene>
<proteinExistence type="predicted"/>
<sequence length="170" mass="18640">MTRSTDIEKPNDQAFTAHDEYAGGHALAVLTAPVRYDTGQLRDITKSPYVFGPALLASSGGFSFGYDWYVLSYSMSYGPFAWVLPAEVFPSSKRAKGVGAATAMIWLSNFIISVVVPEMLIKLGWDTYLFFGMFFLGAAVFSYIFVPENPQSVTGASGRALWRQHARGQA</sequence>
<accession>A0ACC3AMV6</accession>
<name>A0ACC3AMV6_9EURO</name>
<reference evidence="1 2" key="1">
    <citation type="journal article" date="2023" name="ACS Omega">
        <title>Identification of the Neoaspergillic Acid Biosynthesis Gene Cluster by Establishing an In Vitro CRISPR-Ribonucleoprotein Genetic System in Aspergillus melleus.</title>
        <authorList>
            <person name="Yuan B."/>
            <person name="Grau M.F."/>
            <person name="Murata R.M."/>
            <person name="Torok T."/>
            <person name="Venkateswaran K."/>
            <person name="Stajich J.E."/>
            <person name="Wang C.C.C."/>
        </authorList>
    </citation>
    <scope>NUCLEOTIDE SEQUENCE [LARGE SCALE GENOMIC DNA]</scope>
    <source>
        <strain evidence="1 2">IMV 1140</strain>
    </source>
</reference>
<keyword evidence="2" id="KW-1185">Reference proteome</keyword>
<comment type="caution">
    <text evidence="1">The sequence shown here is derived from an EMBL/GenBank/DDBJ whole genome shotgun (WGS) entry which is preliminary data.</text>
</comment>
<evidence type="ECO:0000313" key="2">
    <source>
        <dbReference type="Proteomes" id="UP001177260"/>
    </source>
</evidence>
<protein>
    <submittedName>
        <fullName evidence="1">Uncharacterized protein</fullName>
    </submittedName>
</protein>
<dbReference type="EMBL" id="JAOPJF010000126">
    <property type="protein sequence ID" value="KAK1138862.1"/>
    <property type="molecule type" value="Genomic_DNA"/>
</dbReference>
<dbReference type="Proteomes" id="UP001177260">
    <property type="component" value="Unassembled WGS sequence"/>
</dbReference>
<organism evidence="1 2">
    <name type="scientific">Aspergillus melleus</name>
    <dbReference type="NCBI Taxonomy" id="138277"/>
    <lineage>
        <taxon>Eukaryota</taxon>
        <taxon>Fungi</taxon>
        <taxon>Dikarya</taxon>
        <taxon>Ascomycota</taxon>
        <taxon>Pezizomycotina</taxon>
        <taxon>Eurotiomycetes</taxon>
        <taxon>Eurotiomycetidae</taxon>
        <taxon>Eurotiales</taxon>
        <taxon>Aspergillaceae</taxon>
        <taxon>Aspergillus</taxon>
        <taxon>Aspergillus subgen. Circumdati</taxon>
    </lineage>
</organism>